<dbReference type="EMBL" id="JAGKQQ010000002">
    <property type="protein sequence ID" value="MBP3960617.1"/>
    <property type="molecule type" value="Genomic_DNA"/>
</dbReference>
<dbReference type="InterPro" id="IPR036374">
    <property type="entry name" value="OxRdtase_Mopterin-bd_sf"/>
</dbReference>
<dbReference type="PANTHER" id="PTHR19372:SF7">
    <property type="entry name" value="SULFITE OXIDASE, MITOCHONDRIAL"/>
    <property type="match status" value="1"/>
</dbReference>
<dbReference type="PROSITE" id="PS51318">
    <property type="entry name" value="TAT"/>
    <property type="match status" value="1"/>
</dbReference>
<dbReference type="Proteomes" id="UP000676565">
    <property type="component" value="Unassembled WGS sequence"/>
</dbReference>
<accession>A0ABS5C3P7</accession>
<proteinExistence type="predicted"/>
<dbReference type="InterPro" id="IPR008335">
    <property type="entry name" value="Mopterin_OxRdtase_euk"/>
</dbReference>
<dbReference type="Pfam" id="PF00174">
    <property type="entry name" value="Oxidored_molyb"/>
    <property type="match status" value="1"/>
</dbReference>
<name>A0ABS5C3P7_9BACT</name>
<sequence length="419" mass="46134">MSDARDYLAEHDALTRRFFLQRGATLAVGSAVATNARAADPLPAELAPILEKLESYFTAPSKFEDVSRGRPIPHTLPLDKKKEVGLTRETWSLEIIADPENPAKLGKQFTKKDNTALDFAALVKLGEKHAVRFPKIMTCLNLGCPLGMGIWEGVPLRTLVWLTQPKENLRRVFYYGYHNDDPKQQFRSSLPVGRVLEDYDDLPPVIACYKLNGAWLTPERGAPVRIVVPEHYGYKSVKWLTHLVLSNLYHANDTYGTQNNDVDSPMKTFAATLHVPANAKANAPLPITGYAQAGISGLSKVQVWVAPVGKGWSADDPYFTTAPWSDATVLAPPKTWGGDLPNDAIPKDTIGFDAAGKPKAWPMRLAKSHWAALLPGLPAGEYTLRCRTIDVKGQAQPMPRPFKKSGRCDIEAVNFSVIA</sequence>
<organism evidence="2 3">
    <name type="scientific">Gemmata palustris</name>
    <dbReference type="NCBI Taxonomy" id="2822762"/>
    <lineage>
        <taxon>Bacteria</taxon>
        <taxon>Pseudomonadati</taxon>
        <taxon>Planctomycetota</taxon>
        <taxon>Planctomycetia</taxon>
        <taxon>Gemmatales</taxon>
        <taxon>Gemmataceae</taxon>
        <taxon>Gemmata</taxon>
    </lineage>
</organism>
<evidence type="ECO:0000259" key="1">
    <source>
        <dbReference type="Pfam" id="PF00174"/>
    </source>
</evidence>
<dbReference type="Gene3D" id="3.90.420.10">
    <property type="entry name" value="Oxidoreductase, molybdopterin-binding domain"/>
    <property type="match status" value="1"/>
</dbReference>
<evidence type="ECO:0000313" key="2">
    <source>
        <dbReference type="EMBL" id="MBP3960617.1"/>
    </source>
</evidence>
<gene>
    <name evidence="2" type="ORF">J8F10_35790</name>
</gene>
<reference evidence="2 3" key="1">
    <citation type="submission" date="2021-04" db="EMBL/GenBank/DDBJ databases">
        <authorList>
            <person name="Ivanova A."/>
        </authorList>
    </citation>
    <scope>NUCLEOTIDE SEQUENCE [LARGE SCALE GENOMIC DNA]</scope>
    <source>
        <strain evidence="2 3">G18</strain>
    </source>
</reference>
<keyword evidence="3" id="KW-1185">Reference proteome</keyword>
<dbReference type="PANTHER" id="PTHR19372">
    <property type="entry name" value="SULFITE REDUCTASE"/>
    <property type="match status" value="1"/>
</dbReference>
<feature type="domain" description="Oxidoreductase molybdopterin-binding" evidence="1">
    <location>
        <begin position="147"/>
        <end position="247"/>
    </location>
</feature>
<dbReference type="PRINTS" id="PR00407">
    <property type="entry name" value="EUMOPTERIN"/>
</dbReference>
<protein>
    <submittedName>
        <fullName evidence="2">Molybdopterin-dependent oxidoreductase</fullName>
    </submittedName>
</protein>
<evidence type="ECO:0000313" key="3">
    <source>
        <dbReference type="Proteomes" id="UP000676565"/>
    </source>
</evidence>
<comment type="caution">
    <text evidence="2">The sequence shown here is derived from an EMBL/GenBank/DDBJ whole genome shotgun (WGS) entry which is preliminary data.</text>
</comment>
<dbReference type="RefSeq" id="WP_210662831.1">
    <property type="nucleotide sequence ID" value="NZ_JAGKQQ010000002.1"/>
</dbReference>
<dbReference type="SUPFAM" id="SSF56524">
    <property type="entry name" value="Oxidoreductase molybdopterin-binding domain"/>
    <property type="match status" value="1"/>
</dbReference>
<dbReference type="InterPro" id="IPR000572">
    <property type="entry name" value="OxRdtase_Mopterin-bd_dom"/>
</dbReference>
<dbReference type="InterPro" id="IPR006311">
    <property type="entry name" value="TAT_signal"/>
</dbReference>